<feature type="region of interest" description="Disordered" evidence="11">
    <location>
        <begin position="1908"/>
        <end position="1948"/>
    </location>
</feature>
<feature type="domain" description="Bromo" evidence="12">
    <location>
        <begin position="1332"/>
        <end position="1404"/>
    </location>
</feature>
<dbReference type="GO" id="GO:0006367">
    <property type="term" value="P:transcription initiation at RNA polymerase II promoter"/>
    <property type="evidence" value="ECO:0007669"/>
    <property type="project" value="TreeGrafter"/>
</dbReference>
<keyword evidence="6" id="KW-0804">Transcription</keyword>
<gene>
    <name evidence="13" type="ORF">RHIMIDRAFT_8446</name>
</gene>
<dbReference type="CDD" id="cd09839">
    <property type="entry name" value="M1_like_TAF2"/>
    <property type="match status" value="1"/>
</dbReference>
<feature type="domain" description="Bromo" evidence="12">
    <location>
        <begin position="1817"/>
        <end position="1887"/>
    </location>
</feature>
<dbReference type="InterPro" id="IPR036427">
    <property type="entry name" value="Bromodomain-like_sf"/>
</dbReference>
<dbReference type="GO" id="GO:0008237">
    <property type="term" value="F:metallopeptidase activity"/>
    <property type="evidence" value="ECO:0007669"/>
    <property type="project" value="InterPro"/>
</dbReference>
<dbReference type="InterPro" id="IPR014782">
    <property type="entry name" value="Peptidase_M1_dom"/>
</dbReference>
<dbReference type="InterPro" id="IPR057991">
    <property type="entry name" value="TPR_TAF2_C"/>
</dbReference>
<dbReference type="Pfam" id="PF25577">
    <property type="entry name" value="TPR_TAF2_C"/>
    <property type="match status" value="1"/>
</dbReference>
<evidence type="ECO:0000256" key="2">
    <source>
        <dbReference type="ARBA" id="ARBA00010937"/>
    </source>
</evidence>
<feature type="region of interest" description="Disordered" evidence="11">
    <location>
        <begin position="1468"/>
        <end position="1503"/>
    </location>
</feature>
<evidence type="ECO:0000256" key="7">
    <source>
        <dbReference type="ARBA" id="ARBA00023242"/>
    </source>
</evidence>
<evidence type="ECO:0000256" key="3">
    <source>
        <dbReference type="ARBA" id="ARBA00017363"/>
    </source>
</evidence>
<evidence type="ECO:0000256" key="4">
    <source>
        <dbReference type="ARBA" id="ARBA00023015"/>
    </source>
</evidence>
<evidence type="ECO:0000256" key="11">
    <source>
        <dbReference type="SAM" id="MobiDB-lite"/>
    </source>
</evidence>
<feature type="compositionally biased region" description="Polar residues" evidence="11">
    <location>
        <begin position="1213"/>
        <end position="1238"/>
    </location>
</feature>
<feature type="compositionally biased region" description="Low complexity" evidence="11">
    <location>
        <begin position="1175"/>
        <end position="1185"/>
    </location>
</feature>
<dbReference type="GO" id="GO:0003682">
    <property type="term" value="F:chromatin binding"/>
    <property type="evidence" value="ECO:0007669"/>
    <property type="project" value="TreeGrafter"/>
</dbReference>
<feature type="domain" description="Bromo" evidence="12">
    <location>
        <begin position="1534"/>
        <end position="1606"/>
    </location>
</feature>
<dbReference type="PRINTS" id="PR00503">
    <property type="entry name" value="BROMODOMAIN"/>
</dbReference>
<keyword evidence="7" id="KW-0539">Nucleus</keyword>
<sequence>MQRDALKKTFTLSHERFVIEVDPSHKFIKGLAELTIQPLHNKLPSIKINCRQCKIIKTFVNDIPVEFTLSDPVLDLNLGPSTTIAHHQVYKSKYLNALREADEGEMLIQLPSDCIKQIGTRIVTQPTPQPQQRLQQQQQQQQQKENEDKPPETEPVYAFLTVRIEYTLEDPRNGIVYVQKDDEIAPYRSNHMYTVNQPLPGSTRSWLPCVDRISERCTWDMEFIVPRKESGNTIPEYDGEGSFDEEDCMMVVCSGDLIEQVIHPTDTTKKIVHYSLSVPTPAPFIGFAVGPFEMIKLSPQQLQEEVLTAADLDENQQQTLMAEINMMCNIYAFGLPGFEEELNVTCSFLMHAMHFYTQEYGSYPFSDYKLVFVEDAWANVASSASLAICSSRLLHSADIIDQIYNTRRELSQELARQWFGIYIVQKSWPDTWLVRGLANYMGSLFIKRHLGNNEYRLRLKKDMELCCIMDINRPPIYNPALPYPLDPEDLEFIELKAPLVVYMLDKRMCKGGGTLGLSRVLPKILVSAMSGELAQNAISTHYFLRVCRKVSGFDTKVFAEQWIYRSGCPRFSFSFHFNRKKMVVEIFMRQENTNALIVSPDDMSYGTEYQQLMTPLFTGNLTVRIHEADGTPYEHILDIQANKQKFEVQFNTKYKRIRRNTKRFQAKQAAAAAAVAEEEQENEEGGDQTTVLGIIPSLGLGMPIFEDPSKKKEWRIVEWGQDEEDTSGAASAMFDWIRLDAEFEWVCVVEFKQPDYMWAAQLTKDRDVVAQHEAIDALKYMPSYATSTSLLRAIMDPKCFYKIRMEAAYGLASCAIPSLKWVGLHQLSKMFHQRFCFPINSQNDSNDQMKDFPLIHSIPKPNNFSNLSDYFLQKASVVAFSQIRDERGLTPVKIRQFLLDLLRYNDNIGNEFSDCYYVATLISALGDALIPVSDEALKLDDLEGEQVNAAAKAEIERFRTLDYVIPTYHNIITVTCLKTMTKLMLKDLLPLNLSLFMQYTRYGNFLEVRLTAFDSLYILCGLSDPVLNQYLLSIIKEDPSVYVSHYVARAMLAWLGLALKETYDVSSINKYTEEFAEEEGKVVIDDDRSLTHKTPQQEFQSSVENLRKRFENDTELQQSLWKLLNSSENAKIDHCIRKYLLQFSEYVFKPIDVGLKVTIRVPTLQPQDMGEDTSEPSTPTQQQPPIIRFSKPKPRVEEKSKKPNIHIRAEVPSQDTESISSTKSGITVTLPSSVSSSADHAEKNVTIREEPKTAVSDAVSTPTPSPNIITLSISGQRKTEKQKAQSESTTQPSLQATASIPAPVSKPKHKKVVDSVTAEELKKCRRVLNKINKYRCALPFVQPVDEVLDGAPNYYKIIKNPIDLSVIKRKVENKEYTTFRQFEDDIRLMLNNCYIYNSPGTLVYNEGQALEAVFEKEVASLRGKEQDETQNMTIVESPTPAKPQTIVHDTTPPVIKLKQPKPKQLSTFVSPAASTNSEPEVVREVSKKAPSQAPHEPPQETIKPITLSLPSAPEKKAKPITDYEKMETIIVNAMTNPHAFEFLRPVDPIRQGVPHYFTIIKKPMDLGTIKGKLKNNQYASPEEMNEDVRLMFRNCYTFNPPNTYVYNEAKALEDDYNADWQKYFGNRRRPSTSNAEAATSTTATTTASPMTGVEPSNQKPSKPSKATPPGPEAAAAPVPKPKPPINPVMDANNKKKCERILKKLWAHQASAAFHKPVDAVAEGVPHYYEVIKRPMDLSLIQRNFEQDKYKNIWDLERDVRQIFWNCYSFNHHESWVVGQCQALESFFNQIWSAEFADPYAIKGDDKRIAQNVVNKLTYHESAALFNEPVDLAALPDYAEIIKHPMDLRTIWERLESGKYISLKAIDHDIRLVFKNCFTYNAQGTFAYDQGKRLEKYYQKISKDMRARISNSNGNSSHPSSVNKRSHPSSSSPGQEPPAKIVKTSNNTM</sequence>
<dbReference type="Pfam" id="PF01433">
    <property type="entry name" value="Peptidase_M1"/>
    <property type="match status" value="1"/>
</dbReference>
<feature type="compositionally biased region" description="Low complexity" evidence="11">
    <location>
        <begin position="1909"/>
        <end position="1922"/>
    </location>
</feature>
<feature type="compositionally biased region" description="Polar residues" evidence="11">
    <location>
        <begin position="1258"/>
        <end position="1276"/>
    </location>
</feature>
<dbReference type="STRING" id="1340429.A0A2G4T921"/>
<dbReference type="SUPFAM" id="SSF55486">
    <property type="entry name" value="Metalloproteases ('zincins'), catalytic domain"/>
    <property type="match status" value="1"/>
</dbReference>
<dbReference type="PANTHER" id="PTHR15137:SF9">
    <property type="entry name" value="TRANSCRIPTION INITIATION FACTOR TFIID SUBUNIT 2"/>
    <property type="match status" value="1"/>
</dbReference>
<evidence type="ECO:0000313" key="14">
    <source>
        <dbReference type="Proteomes" id="UP000242254"/>
    </source>
</evidence>
<feature type="compositionally biased region" description="Basic and acidic residues" evidence="11">
    <location>
        <begin position="1239"/>
        <end position="1252"/>
    </location>
</feature>
<dbReference type="SUPFAM" id="SSF63737">
    <property type="entry name" value="Leukotriene A4 hydrolase N-terminal domain"/>
    <property type="match status" value="1"/>
</dbReference>
<reference evidence="13 14" key="1">
    <citation type="journal article" date="2016" name="Proc. Natl. Acad. Sci. U.S.A.">
        <title>Lipid metabolic changes in an early divergent fungus govern the establishment of a mutualistic symbiosis with endobacteria.</title>
        <authorList>
            <person name="Lastovetsky O.A."/>
            <person name="Gaspar M.L."/>
            <person name="Mondo S.J."/>
            <person name="LaButti K.M."/>
            <person name="Sandor L."/>
            <person name="Grigoriev I.V."/>
            <person name="Henry S.A."/>
            <person name="Pawlowska T.E."/>
        </authorList>
    </citation>
    <scope>NUCLEOTIDE SEQUENCE [LARGE SCALE GENOMIC DNA]</scope>
    <source>
        <strain evidence="13 14">ATCC 52813</strain>
    </source>
</reference>
<dbReference type="Pfam" id="PF00439">
    <property type="entry name" value="Bromodomain"/>
    <property type="match status" value="4"/>
</dbReference>
<dbReference type="CDD" id="cd04369">
    <property type="entry name" value="Bromodomain"/>
    <property type="match status" value="2"/>
</dbReference>
<dbReference type="InterPro" id="IPR027268">
    <property type="entry name" value="Peptidase_M4/M1_CTD_sf"/>
</dbReference>
<dbReference type="Gene3D" id="1.10.390.10">
    <property type="entry name" value="Neutral Protease Domain 2"/>
    <property type="match status" value="1"/>
</dbReference>
<evidence type="ECO:0000256" key="9">
    <source>
        <dbReference type="ARBA" id="ARBA00076306"/>
    </source>
</evidence>
<evidence type="ECO:0000259" key="12">
    <source>
        <dbReference type="PROSITE" id="PS50014"/>
    </source>
</evidence>
<dbReference type="GO" id="GO:0000976">
    <property type="term" value="F:transcription cis-regulatory region binding"/>
    <property type="evidence" value="ECO:0007669"/>
    <property type="project" value="TreeGrafter"/>
</dbReference>
<protein>
    <recommendedName>
        <fullName evidence="3">Transcription initiation factor TFIID subunit 2</fullName>
    </recommendedName>
    <alternativeName>
        <fullName evidence="9">TBP-associated factor 2</fullName>
    </alternativeName>
</protein>
<dbReference type="InterPro" id="IPR037813">
    <property type="entry name" value="TAF2"/>
</dbReference>
<dbReference type="GO" id="GO:0008270">
    <property type="term" value="F:zinc ion binding"/>
    <property type="evidence" value="ECO:0007669"/>
    <property type="project" value="InterPro"/>
</dbReference>
<evidence type="ECO:0000256" key="6">
    <source>
        <dbReference type="ARBA" id="ARBA00023163"/>
    </source>
</evidence>
<feature type="compositionally biased region" description="Polar residues" evidence="11">
    <location>
        <begin position="1468"/>
        <end position="1478"/>
    </location>
</feature>
<dbReference type="InterPro" id="IPR001487">
    <property type="entry name" value="Bromodomain"/>
</dbReference>
<evidence type="ECO:0000256" key="8">
    <source>
        <dbReference type="ARBA" id="ARBA00025346"/>
    </source>
</evidence>
<comment type="subcellular location">
    <subcellularLocation>
        <location evidence="1">Nucleus</location>
    </subcellularLocation>
</comment>
<dbReference type="InterPro" id="IPR042097">
    <property type="entry name" value="Aminopeptidase_N-like_N_sf"/>
</dbReference>
<evidence type="ECO:0000313" key="13">
    <source>
        <dbReference type="EMBL" id="PHZ17510.1"/>
    </source>
</evidence>
<feature type="compositionally biased region" description="Low complexity" evidence="11">
    <location>
        <begin position="1631"/>
        <end position="1648"/>
    </location>
</feature>
<dbReference type="GeneID" id="35446760"/>
<keyword evidence="4" id="KW-0805">Transcription regulation</keyword>
<proteinExistence type="inferred from homology"/>
<evidence type="ECO:0000256" key="5">
    <source>
        <dbReference type="ARBA" id="ARBA00023117"/>
    </source>
</evidence>
<dbReference type="GO" id="GO:0005669">
    <property type="term" value="C:transcription factor TFIID complex"/>
    <property type="evidence" value="ECO:0007669"/>
    <property type="project" value="InterPro"/>
</dbReference>
<comment type="similarity">
    <text evidence="2">Belongs to the TAF2 family.</text>
</comment>
<feature type="compositionally biased region" description="Polar residues" evidence="11">
    <location>
        <begin position="1285"/>
        <end position="1298"/>
    </location>
</feature>
<evidence type="ECO:0000256" key="10">
    <source>
        <dbReference type="PROSITE-ProRule" id="PRU00035"/>
    </source>
</evidence>
<keyword evidence="5 10" id="KW-0103">Bromodomain</keyword>
<accession>A0A2G4T921</accession>
<dbReference type="Pfam" id="PF25316">
    <property type="entry name" value="TAF2_3rd"/>
    <property type="match status" value="1"/>
</dbReference>
<dbReference type="PANTHER" id="PTHR15137">
    <property type="entry name" value="TRANSCRIPTION INITIATION FACTOR TFIID"/>
    <property type="match status" value="1"/>
</dbReference>
<dbReference type="SUPFAM" id="SSF47370">
    <property type="entry name" value="Bromodomain"/>
    <property type="match status" value="4"/>
</dbReference>
<dbReference type="Proteomes" id="UP000242254">
    <property type="component" value="Unassembled WGS sequence"/>
</dbReference>
<feature type="region of interest" description="Disordered" evidence="11">
    <location>
        <begin position="1626"/>
        <end position="1689"/>
    </location>
</feature>
<dbReference type="SMART" id="SM00297">
    <property type="entry name" value="BROMO"/>
    <property type="match status" value="4"/>
</dbReference>
<dbReference type="GO" id="GO:0016251">
    <property type="term" value="F:RNA polymerase II general transcription initiation factor activity"/>
    <property type="evidence" value="ECO:0007669"/>
    <property type="project" value="TreeGrafter"/>
</dbReference>
<dbReference type="EMBL" id="KZ303842">
    <property type="protein sequence ID" value="PHZ17510.1"/>
    <property type="molecule type" value="Genomic_DNA"/>
</dbReference>
<dbReference type="GO" id="GO:0006325">
    <property type="term" value="P:chromatin organization"/>
    <property type="evidence" value="ECO:0007669"/>
    <property type="project" value="UniProtKB-ARBA"/>
</dbReference>
<keyword evidence="14" id="KW-1185">Reference proteome</keyword>
<dbReference type="PROSITE" id="PS50014">
    <property type="entry name" value="BROMODOMAIN_2"/>
    <property type="match status" value="4"/>
</dbReference>
<dbReference type="RefSeq" id="XP_023471218.1">
    <property type="nucleotide sequence ID" value="XM_023615772.1"/>
</dbReference>
<organism evidence="13 14">
    <name type="scientific">Rhizopus microsporus ATCC 52813</name>
    <dbReference type="NCBI Taxonomy" id="1340429"/>
    <lineage>
        <taxon>Eukaryota</taxon>
        <taxon>Fungi</taxon>
        <taxon>Fungi incertae sedis</taxon>
        <taxon>Mucoromycota</taxon>
        <taxon>Mucoromycotina</taxon>
        <taxon>Mucoromycetes</taxon>
        <taxon>Mucorales</taxon>
        <taxon>Mucorineae</taxon>
        <taxon>Rhizopodaceae</taxon>
        <taxon>Rhizopus</taxon>
    </lineage>
</organism>
<evidence type="ECO:0000256" key="1">
    <source>
        <dbReference type="ARBA" id="ARBA00004123"/>
    </source>
</evidence>
<dbReference type="PROSITE" id="PS00633">
    <property type="entry name" value="BROMODOMAIN_1"/>
    <property type="match status" value="1"/>
</dbReference>
<dbReference type="Gene3D" id="1.20.920.10">
    <property type="entry name" value="Bromodomain-like"/>
    <property type="match status" value="4"/>
</dbReference>
<feature type="domain" description="Bromo" evidence="12">
    <location>
        <begin position="1705"/>
        <end position="1777"/>
    </location>
</feature>
<dbReference type="InterPro" id="IPR057345">
    <property type="entry name" value="Ig-like_TAF2"/>
</dbReference>
<dbReference type="Gene3D" id="2.60.40.1730">
    <property type="entry name" value="tricorn interacting facor f3 domain"/>
    <property type="match status" value="1"/>
</dbReference>
<feature type="region of interest" description="Disordered" evidence="11">
    <location>
        <begin position="1166"/>
        <end position="1308"/>
    </location>
</feature>
<feature type="region of interest" description="Disordered" evidence="11">
    <location>
        <begin position="126"/>
        <end position="154"/>
    </location>
</feature>
<comment type="function">
    <text evidence="8">Functions as a component of the DNA-binding general transcription factor complex TFIID. Binding of TFIID to a promoter (with or without TATA element) is the initial step in pre-initiation complex (PIC) formation. TFIID plays a key role in the regulation of gene expression by RNA polymerase II through different activities such as transcription activator interaction, core promoter recognition and selectivity, TFIIA and TFIIB interaction, chromatin modification (histone acetylation by TAF1), facilitation of DNA opening and initiation of transcription.</text>
</comment>
<dbReference type="FunFam" id="1.10.390.10:FF:000011">
    <property type="entry name" value="Transcription initiation factor TFIID subunit"/>
    <property type="match status" value="1"/>
</dbReference>
<dbReference type="InterPro" id="IPR018359">
    <property type="entry name" value="Bromodomain_CS"/>
</dbReference>
<feature type="compositionally biased region" description="Low complexity" evidence="11">
    <location>
        <begin position="130"/>
        <end position="143"/>
    </location>
</feature>
<name>A0A2G4T921_RHIZD</name>